<dbReference type="InterPro" id="IPR000322">
    <property type="entry name" value="Glyco_hydro_31_TIM"/>
</dbReference>
<dbReference type="SUPFAM" id="SSF51445">
    <property type="entry name" value="(Trans)glycosidases"/>
    <property type="match status" value="1"/>
</dbReference>
<dbReference type="GO" id="GO:0005975">
    <property type="term" value="P:carbohydrate metabolic process"/>
    <property type="evidence" value="ECO:0007669"/>
    <property type="project" value="InterPro"/>
</dbReference>
<dbReference type="PANTHER" id="PTHR22762">
    <property type="entry name" value="ALPHA-GLUCOSIDASE"/>
    <property type="match status" value="1"/>
</dbReference>
<dbReference type="OrthoDB" id="1334205at2759"/>
<dbReference type="InterPro" id="IPR011013">
    <property type="entry name" value="Gal_mutarotase_sf_dom"/>
</dbReference>
<evidence type="ECO:0000256" key="3">
    <source>
        <dbReference type="RuleBase" id="RU361185"/>
    </source>
</evidence>
<evidence type="ECO:0000256" key="1">
    <source>
        <dbReference type="ARBA" id="ARBA00007806"/>
    </source>
</evidence>
<feature type="domain" description="Glycoside hydrolase family 31 TIM barrel" evidence="4">
    <location>
        <begin position="105"/>
        <end position="366"/>
    </location>
</feature>
<accession>A0A3P6QC63</accession>
<dbReference type="CDD" id="cd14752">
    <property type="entry name" value="GH31_N"/>
    <property type="match status" value="1"/>
</dbReference>
<evidence type="ECO:0000259" key="4">
    <source>
        <dbReference type="Pfam" id="PF01055"/>
    </source>
</evidence>
<dbReference type="Gene3D" id="2.60.40.1760">
    <property type="entry name" value="glycosyl hydrolase (family 31)"/>
    <property type="match status" value="1"/>
</dbReference>
<keyword evidence="3" id="KW-0378">Hydrolase</keyword>
<gene>
    <name evidence="5" type="ORF">CGOC_LOCUS1032</name>
</gene>
<feature type="non-terminal residue" evidence="5">
    <location>
        <position position="370"/>
    </location>
</feature>
<comment type="similarity">
    <text evidence="1 3">Belongs to the glycosyl hydrolase 31 family.</text>
</comment>
<protein>
    <recommendedName>
        <fullName evidence="4">Glycoside hydrolase family 31 TIM barrel domain-containing protein</fullName>
    </recommendedName>
</protein>
<dbReference type="GO" id="GO:0004558">
    <property type="term" value="F:alpha-1,4-glucosidase activity"/>
    <property type="evidence" value="ECO:0007669"/>
    <property type="project" value="TreeGrafter"/>
</dbReference>
<dbReference type="InterPro" id="IPR030458">
    <property type="entry name" value="Glyco_hydro_31_AS"/>
</dbReference>
<dbReference type="PROSITE" id="PS00129">
    <property type="entry name" value="GLYCOSYL_HYDROL_F31_1"/>
    <property type="match status" value="1"/>
</dbReference>
<dbReference type="InterPro" id="IPR017853">
    <property type="entry name" value="GH"/>
</dbReference>
<evidence type="ECO:0000313" key="6">
    <source>
        <dbReference type="Proteomes" id="UP000271889"/>
    </source>
</evidence>
<dbReference type="Proteomes" id="UP000271889">
    <property type="component" value="Unassembled WGS sequence"/>
</dbReference>
<keyword evidence="3" id="KW-0326">Glycosidase</keyword>
<keyword evidence="2" id="KW-0325">Glycoprotein</keyword>
<dbReference type="SUPFAM" id="SSF74650">
    <property type="entry name" value="Galactose mutarotase-like"/>
    <property type="match status" value="1"/>
</dbReference>
<dbReference type="GO" id="GO:0030246">
    <property type="term" value="F:carbohydrate binding"/>
    <property type="evidence" value="ECO:0007669"/>
    <property type="project" value="InterPro"/>
</dbReference>
<keyword evidence="6" id="KW-1185">Reference proteome</keyword>
<dbReference type="PANTHER" id="PTHR22762:SF133">
    <property type="entry name" value="P-TYPE DOMAIN-CONTAINING PROTEIN"/>
    <property type="match status" value="1"/>
</dbReference>
<dbReference type="Pfam" id="PF01055">
    <property type="entry name" value="Glyco_hydro_31_2nd"/>
    <property type="match status" value="1"/>
</dbReference>
<evidence type="ECO:0000313" key="5">
    <source>
        <dbReference type="EMBL" id="VDK47462.1"/>
    </source>
</evidence>
<dbReference type="EMBL" id="UYRV01001751">
    <property type="protein sequence ID" value="VDK47462.1"/>
    <property type="molecule type" value="Genomic_DNA"/>
</dbReference>
<dbReference type="AlphaFoldDB" id="A0A3P6QC63"/>
<organism evidence="5 6">
    <name type="scientific">Cylicostephanus goldi</name>
    <name type="common">Nematode worm</name>
    <dbReference type="NCBI Taxonomy" id="71465"/>
    <lineage>
        <taxon>Eukaryota</taxon>
        <taxon>Metazoa</taxon>
        <taxon>Ecdysozoa</taxon>
        <taxon>Nematoda</taxon>
        <taxon>Chromadorea</taxon>
        <taxon>Rhabditida</taxon>
        <taxon>Rhabditina</taxon>
        <taxon>Rhabditomorpha</taxon>
        <taxon>Strongyloidea</taxon>
        <taxon>Strongylidae</taxon>
        <taxon>Cylicostephanus</taxon>
    </lineage>
</organism>
<sequence length="370" mass="43185">MFARDEWPYSEEFTTKNLYGLFENHLFTMINWKYIIGVHPFYMMLEKDGKAHGIFILNSNAQEIITAPGPTLIYRTIGGNLDIYFFPGPTPEEVTQQYLALIGKPTLPAYWSFGFQVSVALFFIFNRRLHVAWQISRWGYENFAELKEVVKRNTEAGVPFDTVVGDIDYMDRYKDFTIGKGDWQEFPAYADQLHERGMRLVLMFDPAVQANYEPFARAMTAVSSFPCTSSQTYLNGTFQRARFVEWERPDQVMESVNSLYPLVEGTKIMLGVVWPDNHTAFPDFLDPSGNTEKWWIDELIRFRQKIAYDGIWIDMNEPANFGTNEDHPWYFDDPDHPNIEPLKCPTKEGTQEARWDMPPYKTHNVWVFGK</sequence>
<reference evidence="5 6" key="1">
    <citation type="submission" date="2018-11" db="EMBL/GenBank/DDBJ databases">
        <authorList>
            <consortium name="Pathogen Informatics"/>
        </authorList>
    </citation>
    <scope>NUCLEOTIDE SEQUENCE [LARGE SCALE GENOMIC DNA]</scope>
</reference>
<name>A0A3P6QC63_CYLGO</name>
<dbReference type="Gene3D" id="3.20.20.80">
    <property type="entry name" value="Glycosidases"/>
    <property type="match status" value="1"/>
</dbReference>
<proteinExistence type="inferred from homology"/>
<evidence type="ECO:0000256" key="2">
    <source>
        <dbReference type="ARBA" id="ARBA00023180"/>
    </source>
</evidence>